<dbReference type="RefSeq" id="WP_125693288.1">
    <property type="nucleotide sequence ID" value="NZ_JBHSSK010000021.1"/>
</dbReference>
<reference evidence="2" key="1">
    <citation type="journal article" date="2019" name="Int. J. Syst. Evol. Microbiol.">
        <title>The Global Catalogue of Microorganisms (GCM) 10K type strain sequencing project: providing services to taxonomists for standard genome sequencing and annotation.</title>
        <authorList>
            <consortium name="The Broad Institute Genomics Platform"/>
            <consortium name="The Broad Institute Genome Sequencing Center for Infectious Disease"/>
            <person name="Wu L."/>
            <person name="Ma J."/>
        </authorList>
    </citation>
    <scope>NUCLEOTIDE SEQUENCE [LARGE SCALE GENOMIC DNA]</scope>
    <source>
        <strain evidence="2">CCM 8905</strain>
    </source>
</reference>
<evidence type="ECO:0000313" key="1">
    <source>
        <dbReference type="EMBL" id="MFC6207161.1"/>
    </source>
</evidence>
<organism evidence="1 2">
    <name type="scientific">Levilactobacillus tongjiangensis</name>
    <dbReference type="NCBI Taxonomy" id="2486023"/>
    <lineage>
        <taxon>Bacteria</taxon>
        <taxon>Bacillati</taxon>
        <taxon>Bacillota</taxon>
        <taxon>Bacilli</taxon>
        <taxon>Lactobacillales</taxon>
        <taxon>Lactobacillaceae</taxon>
        <taxon>Levilactobacillus</taxon>
    </lineage>
</organism>
<dbReference type="InterPro" id="IPR029035">
    <property type="entry name" value="DHS-like_NAD/FAD-binding_dom"/>
</dbReference>
<comment type="caution">
    <text evidence="1">The sequence shown here is derived from an EMBL/GenBank/DDBJ whole genome shotgun (WGS) entry which is preliminary data.</text>
</comment>
<dbReference type="EMBL" id="JBHSSK010000021">
    <property type="protein sequence ID" value="MFC6207161.1"/>
    <property type="molecule type" value="Genomic_DNA"/>
</dbReference>
<dbReference type="Pfam" id="PF13289">
    <property type="entry name" value="SIR2_2"/>
    <property type="match status" value="1"/>
</dbReference>
<sequence length="1119" mass="129761">MWNLDNERVPMNLTRYNSEDIIDSFISDIVDARREESLICVVGAGVSISQGYPDWNHYVQELINYWTSNLRNLVKNSETLATKVERTDILFLESLSDSSQSNKRKVDLVNFMVKKYCNTGNSETSETMYQNYYLECERFIFSESEPLFHENTILNELVKLNAAFLTTNYDEEIENAYHSILGGNPQVFPDAFSIEGSLTSNMVIHLHGLPSINWSRVISSSKSYTDLYLKPNDVHSKVRDLFSGKKKPVIIYVGCSMEEDEVLTLLECKGLNIQHYALMKYDDSSHMPQENETRNSIIQSYYNQEQSVQLIWYGNRFSDLTKFSAKLAESVHDLEMSFLPNPDKLEEILLSSSSQTDFLNALNGALRTKTYYVVDSIFKKYSNLSNEVEIKNIECTSESLLFKEHIATSSTLFIEYWRCIARVFGSLSSEFKEKIISEIEQIREWSTETEKVIFDIVLQYVNQNPNTKVDQLNRILSQFLNAEYFDIEVADQDIRCLWFSHQIDHSQSIFVATMWSDKMFFSFNQKTLPYLEASLSNLQNKTEYLSMSSLLENTIVKNLNQLIQSGKLTYERKQIFPDSFYKNVLIQRILIHLDLERGLDIGVLECLRKNLDINSGCLGSNAVEFSEKYNIPISDRFRYIDDESEISMMNPVQEQAFFKVQPIENIQQVDELIQKLKETPPEKSISLGDSFVDIGVEGQCNQLESVLNTKKQWESFKIENLDFIEKLISNIDLFKKYISVIVKMLNFALKNGYDTEKISDFFLRQLQKTSLPAFTVLNEKLFSKMIQRAKDDKEATIYRFLFREVDPTTLIRPDNTEFVDLTTFINTESGIYYSLIKKIETDFQTVISGTNKERFLERIMQQNMNYRCYLKGMFVVIFEEDPEVVSYSGFVGFSHNYHLSLNKKWTDKFKNVVEGLLSSQIDDNRVINNIALTTLVSIRPEEYQNSEHSHDVTNIKSAVFRQLLDFFIKRDDADRYNTSKWLQWFIGNYQGSVNVTISHLLREINDVSIKRGNQLLNIIERAITSSDDKLNNYVFSCEIYFDKLDHEHIGLIGSYLKIALAKNLLPINEVTLGQMTNILKKLSSEGLRESVFAVLDEAEQVLPPENLARLRDDFDYSNK</sequence>
<keyword evidence="2" id="KW-1185">Reference proteome</keyword>
<dbReference type="SUPFAM" id="SSF52467">
    <property type="entry name" value="DHS-like NAD/FAD-binding domain"/>
    <property type="match status" value="1"/>
</dbReference>
<protein>
    <submittedName>
        <fullName evidence="1">SIR2 family protein</fullName>
    </submittedName>
</protein>
<evidence type="ECO:0000313" key="2">
    <source>
        <dbReference type="Proteomes" id="UP001596254"/>
    </source>
</evidence>
<gene>
    <name evidence="1" type="ORF">ACFP1G_06680</name>
</gene>
<dbReference type="Proteomes" id="UP001596254">
    <property type="component" value="Unassembled WGS sequence"/>
</dbReference>
<accession>A0ABW1SSX7</accession>
<proteinExistence type="predicted"/>
<name>A0ABW1SSX7_9LACO</name>